<protein>
    <submittedName>
        <fullName evidence="3">Uncharacterized protein LOC112495203</fullName>
    </submittedName>
</protein>
<evidence type="ECO:0000256" key="1">
    <source>
        <dbReference type="SAM" id="MobiDB-lite"/>
    </source>
</evidence>
<dbReference type="RefSeq" id="XP_024946630.1">
    <property type="nucleotide sequence ID" value="XM_025090862.1"/>
</dbReference>
<dbReference type="GeneID" id="112495203"/>
<sequence>MIDKLIIYYGLAIGRNCDSVENMRNAIWATYYHYYSSDENPEYEKCPIEPESWCSWHRAAAANALSTFEHEYQLLPQDVAETVHPIYIDLSNEKLLERCVGDFTQNNNDSYNQLIWKITPKIVPCGAKIVELTANVGAAIFNEDTASLLFYMSAMRLWLGPNAHSYARKEDPKCIKIADRITHENTREGKIGPKATPNRHISVTSDTSDPERKYVEGELPYLF</sequence>
<gene>
    <name evidence="3" type="primary">LOC112495203</name>
</gene>
<evidence type="ECO:0000313" key="2">
    <source>
        <dbReference type="Proteomes" id="UP000694920"/>
    </source>
</evidence>
<reference evidence="3" key="1">
    <citation type="submission" date="2025-08" db="UniProtKB">
        <authorList>
            <consortium name="RefSeq"/>
        </authorList>
    </citation>
    <scope>IDENTIFICATION</scope>
</reference>
<name>A0AAJ7RT49_CEPCN</name>
<feature type="region of interest" description="Disordered" evidence="1">
    <location>
        <begin position="186"/>
        <end position="211"/>
    </location>
</feature>
<evidence type="ECO:0000313" key="3">
    <source>
        <dbReference type="RefSeq" id="XP_024946630.1"/>
    </source>
</evidence>
<dbReference type="AlphaFoldDB" id="A0AAJ7RT49"/>
<accession>A0AAJ7RT49</accession>
<organism evidence="2 3">
    <name type="scientific">Cephus cinctus</name>
    <name type="common">Wheat stem sawfly</name>
    <dbReference type="NCBI Taxonomy" id="211228"/>
    <lineage>
        <taxon>Eukaryota</taxon>
        <taxon>Metazoa</taxon>
        <taxon>Ecdysozoa</taxon>
        <taxon>Arthropoda</taxon>
        <taxon>Hexapoda</taxon>
        <taxon>Insecta</taxon>
        <taxon>Pterygota</taxon>
        <taxon>Neoptera</taxon>
        <taxon>Endopterygota</taxon>
        <taxon>Hymenoptera</taxon>
        <taxon>Cephoidea</taxon>
        <taxon>Cephidae</taxon>
        <taxon>Cephus</taxon>
    </lineage>
</organism>
<proteinExistence type="predicted"/>
<dbReference type="Proteomes" id="UP000694920">
    <property type="component" value="Unplaced"/>
</dbReference>
<keyword evidence="2" id="KW-1185">Reference proteome</keyword>
<dbReference type="KEGG" id="ccin:112495203"/>